<dbReference type="PROSITE" id="PS50089">
    <property type="entry name" value="ZF_RING_2"/>
    <property type="match status" value="1"/>
</dbReference>
<dbReference type="InterPro" id="IPR001841">
    <property type="entry name" value="Znf_RING"/>
</dbReference>
<feature type="compositionally biased region" description="Basic and acidic residues" evidence="2">
    <location>
        <begin position="354"/>
        <end position="364"/>
    </location>
</feature>
<dbReference type="GO" id="GO:0008270">
    <property type="term" value="F:zinc ion binding"/>
    <property type="evidence" value="ECO:0007669"/>
    <property type="project" value="UniProtKB-KW"/>
</dbReference>
<feature type="region of interest" description="Disordered" evidence="2">
    <location>
        <begin position="115"/>
        <end position="136"/>
    </location>
</feature>
<feature type="region of interest" description="Disordered" evidence="2">
    <location>
        <begin position="1"/>
        <end position="24"/>
    </location>
</feature>
<dbReference type="Proteomes" id="UP000266188">
    <property type="component" value="Unassembled WGS sequence"/>
</dbReference>
<evidence type="ECO:0000256" key="3">
    <source>
        <dbReference type="SAM" id="Phobius"/>
    </source>
</evidence>
<feature type="region of interest" description="Disordered" evidence="2">
    <location>
        <begin position="345"/>
        <end position="390"/>
    </location>
</feature>
<dbReference type="InterPro" id="IPR013083">
    <property type="entry name" value="Znf_RING/FYVE/PHD"/>
</dbReference>
<keyword evidence="6" id="KW-1185">Reference proteome</keyword>
<comment type="caution">
    <text evidence="5">The sequence shown here is derived from an EMBL/GenBank/DDBJ whole genome shotgun (WGS) entry which is preliminary data.</text>
</comment>
<evidence type="ECO:0000313" key="5">
    <source>
        <dbReference type="EMBL" id="RJE26520.1"/>
    </source>
</evidence>
<proteinExistence type="predicted"/>
<feature type="compositionally biased region" description="Acidic residues" evidence="2">
    <location>
        <begin position="221"/>
        <end position="230"/>
    </location>
</feature>
<feature type="domain" description="RING-type" evidence="4">
    <location>
        <begin position="249"/>
        <end position="291"/>
    </location>
</feature>
<keyword evidence="3" id="KW-0812">Transmembrane</keyword>
<gene>
    <name evidence="5" type="ORF">PHISCL_01133</name>
</gene>
<feature type="region of interest" description="Disordered" evidence="2">
    <location>
        <begin position="152"/>
        <end position="231"/>
    </location>
</feature>
<protein>
    <submittedName>
        <fullName evidence="5">RING finger domain protein</fullName>
    </submittedName>
</protein>
<dbReference type="FunFam" id="3.30.40.10:FF:000539">
    <property type="entry name" value="Ring finger domain protein"/>
    <property type="match status" value="1"/>
</dbReference>
<dbReference type="PANTHER" id="PTHR22765">
    <property type="entry name" value="RING FINGER AND PROTEASE ASSOCIATED DOMAIN-CONTAINING"/>
    <property type="match status" value="1"/>
</dbReference>
<dbReference type="Pfam" id="PF13639">
    <property type="entry name" value="zf-RING_2"/>
    <property type="match status" value="1"/>
</dbReference>
<dbReference type="AlphaFoldDB" id="A0A3A2ZUX4"/>
<dbReference type="STRING" id="2070753.A0A3A2ZUX4"/>
<dbReference type="PANTHER" id="PTHR22765:SF434">
    <property type="entry name" value="GB|AAD18119.1-RELATED"/>
    <property type="match status" value="1"/>
</dbReference>
<feature type="compositionally biased region" description="Polar residues" evidence="2">
    <location>
        <begin position="126"/>
        <end position="135"/>
    </location>
</feature>
<feature type="compositionally biased region" description="Basic and acidic residues" evidence="2">
    <location>
        <begin position="182"/>
        <end position="192"/>
    </location>
</feature>
<feature type="compositionally biased region" description="Polar residues" evidence="2">
    <location>
        <begin position="365"/>
        <end position="390"/>
    </location>
</feature>
<evidence type="ECO:0000313" key="6">
    <source>
        <dbReference type="Proteomes" id="UP000266188"/>
    </source>
</evidence>
<feature type="transmembrane region" description="Helical" evidence="3">
    <location>
        <begin position="31"/>
        <end position="56"/>
    </location>
</feature>
<organism evidence="5 6">
    <name type="scientific">Aspergillus sclerotialis</name>
    <dbReference type="NCBI Taxonomy" id="2070753"/>
    <lineage>
        <taxon>Eukaryota</taxon>
        <taxon>Fungi</taxon>
        <taxon>Dikarya</taxon>
        <taxon>Ascomycota</taxon>
        <taxon>Pezizomycotina</taxon>
        <taxon>Eurotiomycetes</taxon>
        <taxon>Eurotiomycetidae</taxon>
        <taxon>Eurotiales</taxon>
        <taxon>Aspergillaceae</taxon>
        <taxon>Aspergillus</taxon>
        <taxon>Aspergillus subgen. Polypaecilum</taxon>
    </lineage>
</organism>
<keyword evidence="3" id="KW-1133">Transmembrane helix</keyword>
<feature type="region of interest" description="Disordered" evidence="2">
    <location>
        <begin position="409"/>
        <end position="447"/>
    </location>
</feature>
<dbReference type="GO" id="GO:0061630">
    <property type="term" value="F:ubiquitin protein ligase activity"/>
    <property type="evidence" value="ECO:0007669"/>
    <property type="project" value="TreeGrafter"/>
</dbReference>
<dbReference type="Gene3D" id="3.30.40.10">
    <property type="entry name" value="Zinc/RING finger domain, C3HC4 (zinc finger)"/>
    <property type="match status" value="1"/>
</dbReference>
<sequence>MSSTTATAATGTATDSGNSGDGGSPPTNSPLLFFVALGFGVVFTNLWIIVGVKYCFRYNQRNRQLRNEETGEPIDLVTMPRTHRRRREKKLMTMDEVNERFPLIKYKAWRSSRANEGLPTAGGISPPNSRPQSLKNGIDVSAVDTGISVAAPLPMKDHRRADSNTSQSSVPFQHAETVTGEPDEKTSKDLDLSTHQSSNLDVDTGGNEDKHPRNQPKNETPDLEDDEDENDPIRTALPAELLANPGDTCAICLDSIEDDDDIRGLTCGHAFHASCVDPWLTSRRACCPLCKADYYVPKPRPEGSEAISNSERIRRPTARARMPNQPPAVFTRGRANPFRTAILPGIFAQNAQQENRRDRPRRDGQNNAQVQNDQTIEGTTNPAGGVSQHRNWTSRFGSIRLPHFSFRPLHLPGRQRAHGQDSRQPGTASSYSNENRTPRQLEAGTSV</sequence>
<keyword evidence="1" id="KW-0863">Zinc-finger</keyword>
<name>A0A3A2ZUX4_9EURO</name>
<dbReference type="GO" id="GO:0006511">
    <property type="term" value="P:ubiquitin-dependent protein catabolic process"/>
    <property type="evidence" value="ECO:0007669"/>
    <property type="project" value="TreeGrafter"/>
</dbReference>
<keyword evidence="1" id="KW-0862">Zinc</keyword>
<evidence type="ECO:0000256" key="2">
    <source>
        <dbReference type="SAM" id="MobiDB-lite"/>
    </source>
</evidence>
<keyword evidence="3" id="KW-0472">Membrane</keyword>
<evidence type="ECO:0000259" key="4">
    <source>
        <dbReference type="PROSITE" id="PS50089"/>
    </source>
</evidence>
<reference evidence="6" key="1">
    <citation type="submission" date="2017-02" db="EMBL/GenBank/DDBJ databases">
        <authorList>
            <person name="Tafer H."/>
            <person name="Lopandic K."/>
        </authorList>
    </citation>
    <scope>NUCLEOTIDE SEQUENCE [LARGE SCALE GENOMIC DNA]</scope>
    <source>
        <strain evidence="6">CBS 366.77</strain>
    </source>
</reference>
<dbReference type="CDD" id="cd16473">
    <property type="entry name" value="RING-H2_RNF103"/>
    <property type="match status" value="1"/>
</dbReference>
<dbReference type="InterPro" id="IPR051826">
    <property type="entry name" value="E3_ubiquitin-ligase_domain"/>
</dbReference>
<dbReference type="OrthoDB" id="8062037at2759"/>
<keyword evidence="1" id="KW-0479">Metal-binding</keyword>
<dbReference type="SMART" id="SM00184">
    <property type="entry name" value="RING"/>
    <property type="match status" value="1"/>
</dbReference>
<feature type="compositionally biased region" description="Polar residues" evidence="2">
    <location>
        <begin position="422"/>
        <end position="435"/>
    </location>
</feature>
<evidence type="ECO:0000256" key="1">
    <source>
        <dbReference type="PROSITE-ProRule" id="PRU00175"/>
    </source>
</evidence>
<accession>A0A3A2ZUX4</accession>
<dbReference type="EMBL" id="MVGC01000020">
    <property type="protein sequence ID" value="RJE26520.1"/>
    <property type="molecule type" value="Genomic_DNA"/>
</dbReference>
<dbReference type="SUPFAM" id="SSF57850">
    <property type="entry name" value="RING/U-box"/>
    <property type="match status" value="1"/>
</dbReference>
<dbReference type="GO" id="GO:0005737">
    <property type="term" value="C:cytoplasm"/>
    <property type="evidence" value="ECO:0007669"/>
    <property type="project" value="TreeGrafter"/>
</dbReference>